<evidence type="ECO:0000313" key="2">
    <source>
        <dbReference type="Proteomes" id="UP000001218"/>
    </source>
</evidence>
<name>K6AF26_9BACT</name>
<gene>
    <name evidence="1" type="ORF">HMPREF1077_00510</name>
</gene>
<dbReference type="RefSeq" id="WP_008154514.1">
    <property type="nucleotide sequence ID" value="NZ_CAXTGO010000012.1"/>
</dbReference>
<accession>K6AF26</accession>
<protein>
    <submittedName>
        <fullName evidence="1">Uncharacterized protein</fullName>
    </submittedName>
</protein>
<organism evidence="1 2">
    <name type="scientific">Parabacteroides johnsonii CL02T12C29</name>
    <dbReference type="NCBI Taxonomy" id="999419"/>
    <lineage>
        <taxon>Bacteria</taxon>
        <taxon>Pseudomonadati</taxon>
        <taxon>Bacteroidota</taxon>
        <taxon>Bacteroidia</taxon>
        <taxon>Bacteroidales</taxon>
        <taxon>Tannerellaceae</taxon>
        <taxon>Parabacteroides</taxon>
    </lineage>
</organism>
<dbReference type="AlphaFoldDB" id="K6AF26"/>
<dbReference type="Proteomes" id="UP000001218">
    <property type="component" value="Unassembled WGS sequence"/>
</dbReference>
<dbReference type="HOGENOM" id="CLU_2701440_0_0_10"/>
<dbReference type="OrthoDB" id="1099822at2"/>
<proteinExistence type="predicted"/>
<reference evidence="1 2" key="1">
    <citation type="submission" date="2012-02" db="EMBL/GenBank/DDBJ databases">
        <title>The Genome Sequence of Parabacteroides johnsonii CL02T12C29.</title>
        <authorList>
            <consortium name="The Broad Institute Genome Sequencing Platform"/>
            <person name="Earl A."/>
            <person name="Ward D."/>
            <person name="Feldgarden M."/>
            <person name="Gevers D."/>
            <person name="Zitomersky N.L."/>
            <person name="Coyne M.J."/>
            <person name="Comstock L.E."/>
            <person name="Young S.K."/>
            <person name="Zeng Q."/>
            <person name="Gargeya S."/>
            <person name="Fitzgerald M."/>
            <person name="Haas B."/>
            <person name="Abouelleil A."/>
            <person name="Alvarado L."/>
            <person name="Arachchi H.M."/>
            <person name="Berlin A."/>
            <person name="Chapman S.B."/>
            <person name="Gearin G."/>
            <person name="Goldberg J."/>
            <person name="Griggs A."/>
            <person name="Gujja S."/>
            <person name="Hansen M."/>
            <person name="Heiman D."/>
            <person name="Howarth C."/>
            <person name="Larimer J."/>
            <person name="Lui A."/>
            <person name="MacDonald P.J.P."/>
            <person name="McCowen C."/>
            <person name="Montmayeur A."/>
            <person name="Murphy C."/>
            <person name="Neiman D."/>
            <person name="Pearson M."/>
            <person name="Priest M."/>
            <person name="Roberts A."/>
            <person name="Saif S."/>
            <person name="Shea T."/>
            <person name="Sisk P."/>
            <person name="Stolte C."/>
            <person name="Sykes S."/>
            <person name="Wortman J."/>
            <person name="Nusbaum C."/>
            <person name="Birren B."/>
        </authorList>
    </citation>
    <scope>NUCLEOTIDE SEQUENCE [LARGE SCALE GENOMIC DNA]</scope>
    <source>
        <strain evidence="1 2">CL02T12C29</strain>
    </source>
</reference>
<dbReference type="EMBL" id="AGZP01000007">
    <property type="protein sequence ID" value="EKN14323.1"/>
    <property type="molecule type" value="Genomic_DNA"/>
</dbReference>
<comment type="caution">
    <text evidence="1">The sequence shown here is derived from an EMBL/GenBank/DDBJ whole genome shotgun (WGS) entry which is preliminary data.</text>
</comment>
<sequence length="73" mass="7857">MNNLNLAAMALWAGLSMSCSPKTSTVKGVICDATMNTLTIVTEANDTLSFGTANAEEWVFALGQKLFRLRTKS</sequence>
<evidence type="ECO:0000313" key="1">
    <source>
        <dbReference type="EMBL" id="EKN14323.1"/>
    </source>
</evidence>